<sequence>TAGPKKKARRGKEKMDGGATQRALVLSNNSSFYNQGNAFPINLWNRSRNPRRNWSVIPQDRNSCG</sequence>
<evidence type="ECO:0000313" key="2">
    <source>
        <dbReference type="Proteomes" id="UP000265520"/>
    </source>
</evidence>
<evidence type="ECO:0000313" key="1">
    <source>
        <dbReference type="EMBL" id="MCI92254.1"/>
    </source>
</evidence>
<proteinExistence type="predicted"/>
<dbReference type="Proteomes" id="UP000265520">
    <property type="component" value="Unassembled WGS sequence"/>
</dbReference>
<organism evidence="1 2">
    <name type="scientific">Trifolium medium</name>
    <dbReference type="NCBI Taxonomy" id="97028"/>
    <lineage>
        <taxon>Eukaryota</taxon>
        <taxon>Viridiplantae</taxon>
        <taxon>Streptophyta</taxon>
        <taxon>Embryophyta</taxon>
        <taxon>Tracheophyta</taxon>
        <taxon>Spermatophyta</taxon>
        <taxon>Magnoliopsida</taxon>
        <taxon>eudicotyledons</taxon>
        <taxon>Gunneridae</taxon>
        <taxon>Pentapetalae</taxon>
        <taxon>rosids</taxon>
        <taxon>fabids</taxon>
        <taxon>Fabales</taxon>
        <taxon>Fabaceae</taxon>
        <taxon>Papilionoideae</taxon>
        <taxon>50 kb inversion clade</taxon>
        <taxon>NPAAA clade</taxon>
        <taxon>Hologalegina</taxon>
        <taxon>IRL clade</taxon>
        <taxon>Trifolieae</taxon>
        <taxon>Trifolium</taxon>
    </lineage>
</organism>
<feature type="non-terminal residue" evidence="1">
    <location>
        <position position="1"/>
    </location>
</feature>
<comment type="caution">
    <text evidence="1">The sequence shown here is derived from an EMBL/GenBank/DDBJ whole genome shotgun (WGS) entry which is preliminary data.</text>
</comment>
<name>A0A392VV30_9FABA</name>
<reference evidence="1 2" key="1">
    <citation type="journal article" date="2018" name="Front. Plant Sci.">
        <title>Red Clover (Trifolium pratense) and Zigzag Clover (T. medium) - A Picture of Genomic Similarities and Differences.</title>
        <authorList>
            <person name="Dluhosova J."/>
            <person name="Istvanek J."/>
            <person name="Nedelnik J."/>
            <person name="Repkova J."/>
        </authorList>
    </citation>
    <scope>NUCLEOTIDE SEQUENCE [LARGE SCALE GENOMIC DNA]</scope>
    <source>
        <strain evidence="2">cv. 10/8</strain>
        <tissue evidence="1">Leaf</tissue>
    </source>
</reference>
<dbReference type="AlphaFoldDB" id="A0A392VV30"/>
<dbReference type="EMBL" id="LXQA011295171">
    <property type="protein sequence ID" value="MCI92254.1"/>
    <property type="molecule type" value="Genomic_DNA"/>
</dbReference>
<accession>A0A392VV30</accession>
<keyword evidence="2" id="KW-1185">Reference proteome</keyword>
<protein>
    <submittedName>
        <fullName evidence="1">Uncharacterized protein</fullName>
    </submittedName>
</protein>